<protein>
    <submittedName>
        <fullName evidence="1">Uncharacterized protein</fullName>
    </submittedName>
</protein>
<evidence type="ECO:0000313" key="2">
    <source>
        <dbReference type="Proteomes" id="UP000794436"/>
    </source>
</evidence>
<dbReference type="AlphaFoldDB" id="A0A8K1FDX5"/>
<name>A0A8K1FDX5_PYTOL</name>
<organism evidence="1 2">
    <name type="scientific">Pythium oligandrum</name>
    <name type="common">Mycoparasitic fungus</name>
    <dbReference type="NCBI Taxonomy" id="41045"/>
    <lineage>
        <taxon>Eukaryota</taxon>
        <taxon>Sar</taxon>
        <taxon>Stramenopiles</taxon>
        <taxon>Oomycota</taxon>
        <taxon>Peronosporomycetes</taxon>
        <taxon>Pythiales</taxon>
        <taxon>Pythiaceae</taxon>
        <taxon>Pythium</taxon>
    </lineage>
</organism>
<accession>A0A8K1FDX5</accession>
<gene>
    <name evidence="1" type="ORF">Poli38472_004964</name>
</gene>
<keyword evidence="2" id="KW-1185">Reference proteome</keyword>
<comment type="caution">
    <text evidence="1">The sequence shown here is derived from an EMBL/GenBank/DDBJ whole genome shotgun (WGS) entry which is preliminary data.</text>
</comment>
<reference evidence="1" key="1">
    <citation type="submission" date="2019-03" db="EMBL/GenBank/DDBJ databases">
        <title>Long read genome sequence of the mycoparasitic Pythium oligandrum ATCC 38472 isolated from sugarbeet rhizosphere.</title>
        <authorList>
            <person name="Gaulin E."/>
        </authorList>
    </citation>
    <scope>NUCLEOTIDE SEQUENCE</scope>
    <source>
        <strain evidence="1">ATCC 38472_TT</strain>
    </source>
</reference>
<dbReference type="EMBL" id="SPLM01000109">
    <property type="protein sequence ID" value="TMW59895.1"/>
    <property type="molecule type" value="Genomic_DNA"/>
</dbReference>
<proteinExistence type="predicted"/>
<dbReference type="Proteomes" id="UP000794436">
    <property type="component" value="Unassembled WGS sequence"/>
</dbReference>
<evidence type="ECO:0000313" key="1">
    <source>
        <dbReference type="EMBL" id="TMW59895.1"/>
    </source>
</evidence>
<sequence>MAWVVPYPVRLVEDALWHLIQRKTAWQEGRGYQNQIVTEDLVLLSFASSDPRLAGEYSGKLATKRFYVGPESLFVTSMKAAPQGDALKMPGGLVVLQKAWTQVRALDDAASTQPLVQIQSRRCRN</sequence>